<proteinExistence type="predicted"/>
<keyword evidence="1" id="KW-0472">Membrane</keyword>
<feature type="transmembrane region" description="Helical" evidence="1">
    <location>
        <begin position="143"/>
        <end position="160"/>
    </location>
</feature>
<dbReference type="InterPro" id="IPR005325">
    <property type="entry name" value="DUF308_memb"/>
</dbReference>
<reference evidence="2 3" key="1">
    <citation type="submission" date="2018-07" db="EMBL/GenBank/DDBJ databases">
        <title>Genome sequence of Rhodococcus rhodnii ATCC 35071 from Rhodnius prolixus.</title>
        <authorList>
            <person name="Patel V."/>
            <person name="Vogel K.J."/>
        </authorList>
    </citation>
    <scope>NUCLEOTIDE SEQUENCE [LARGE SCALE GENOMIC DNA]</scope>
    <source>
        <strain evidence="2 3">ATCC 35071</strain>
    </source>
</reference>
<feature type="transmembrane region" description="Helical" evidence="1">
    <location>
        <begin position="33"/>
        <end position="63"/>
    </location>
</feature>
<dbReference type="RefSeq" id="WP_010837366.1">
    <property type="nucleotide sequence ID" value="NZ_QRCM01000001.1"/>
</dbReference>
<comment type="caution">
    <text evidence="2">The sequence shown here is derived from an EMBL/GenBank/DDBJ whole genome shotgun (WGS) entry which is preliminary data.</text>
</comment>
<dbReference type="PANTHER" id="PTHR34989:SF1">
    <property type="entry name" value="PROTEIN HDED"/>
    <property type="match status" value="1"/>
</dbReference>
<keyword evidence="1" id="KW-1133">Transmembrane helix</keyword>
<evidence type="ECO:0000256" key="1">
    <source>
        <dbReference type="SAM" id="Phobius"/>
    </source>
</evidence>
<feature type="transmembrane region" description="Helical" evidence="1">
    <location>
        <begin position="109"/>
        <end position="131"/>
    </location>
</feature>
<evidence type="ECO:0000313" key="2">
    <source>
        <dbReference type="EMBL" id="TXG91723.1"/>
    </source>
</evidence>
<keyword evidence="1" id="KW-0812">Transmembrane</keyword>
<dbReference type="Pfam" id="PF03729">
    <property type="entry name" value="DUF308"/>
    <property type="match status" value="2"/>
</dbReference>
<dbReference type="PRINTS" id="PR00173">
    <property type="entry name" value="EDTRNSPORT"/>
</dbReference>
<dbReference type="InterPro" id="IPR052712">
    <property type="entry name" value="Acid_resist_chaperone_HdeD"/>
</dbReference>
<organism evidence="2 3">
    <name type="scientific">Rhodococcus rhodnii</name>
    <dbReference type="NCBI Taxonomy" id="38312"/>
    <lineage>
        <taxon>Bacteria</taxon>
        <taxon>Bacillati</taxon>
        <taxon>Actinomycetota</taxon>
        <taxon>Actinomycetes</taxon>
        <taxon>Mycobacteriales</taxon>
        <taxon>Nocardiaceae</taxon>
        <taxon>Rhodococcus</taxon>
    </lineage>
</organism>
<feature type="transmembrane region" description="Helical" evidence="1">
    <location>
        <begin position="83"/>
        <end position="103"/>
    </location>
</feature>
<evidence type="ECO:0000313" key="3">
    <source>
        <dbReference type="Proteomes" id="UP000471120"/>
    </source>
</evidence>
<gene>
    <name evidence="2" type="ORF">DW322_17920</name>
</gene>
<name>A0A6P2CH78_9NOCA</name>
<dbReference type="PANTHER" id="PTHR34989">
    <property type="entry name" value="PROTEIN HDED"/>
    <property type="match status" value="1"/>
</dbReference>
<accession>A0A6P2CH78</accession>
<sequence>MVAPGSTGGAQAPGNVLADVTAAAWKIGVVRGVLAVLFGIVALVWPGITVLALVFVFGVYAIVDGVVAIARSVSARGRSGSGWGWWVALGVVSVIAGVIALVWPGVTAVVLLYIIAIYAMIFGILGAVGAVRLRHVPGSGWGWLLAASVLAVLFGIVLTIAPGAGILGFVVLMGVYAIAFGVLLVVGSLSLRSAARSTAE</sequence>
<dbReference type="GO" id="GO:0005886">
    <property type="term" value="C:plasma membrane"/>
    <property type="evidence" value="ECO:0007669"/>
    <property type="project" value="TreeGrafter"/>
</dbReference>
<dbReference type="EMBL" id="QRCM01000001">
    <property type="protein sequence ID" value="TXG91723.1"/>
    <property type="molecule type" value="Genomic_DNA"/>
</dbReference>
<dbReference type="AlphaFoldDB" id="A0A6P2CH78"/>
<protein>
    <submittedName>
        <fullName evidence="2">HdeD family acid-resistance protein</fullName>
    </submittedName>
</protein>
<dbReference type="Proteomes" id="UP000471120">
    <property type="component" value="Unassembled WGS sequence"/>
</dbReference>
<feature type="transmembrane region" description="Helical" evidence="1">
    <location>
        <begin position="166"/>
        <end position="186"/>
    </location>
</feature>